<protein>
    <submittedName>
        <fullName evidence="1">Uncharacterized protein</fullName>
    </submittedName>
</protein>
<organism evidence="1 2">
    <name type="scientific">Mangrovibacter plantisponsor</name>
    <dbReference type="NCBI Taxonomy" id="451513"/>
    <lineage>
        <taxon>Bacteria</taxon>
        <taxon>Pseudomonadati</taxon>
        <taxon>Pseudomonadota</taxon>
        <taxon>Gammaproteobacteria</taxon>
        <taxon>Enterobacterales</taxon>
        <taxon>Enterobacteriaceae</taxon>
        <taxon>Mangrovibacter</taxon>
    </lineage>
</organism>
<gene>
    <name evidence="1" type="ORF">DES37_1095</name>
</gene>
<comment type="caution">
    <text evidence="1">The sequence shown here is derived from an EMBL/GenBank/DDBJ whole genome shotgun (WGS) entry which is preliminary data.</text>
</comment>
<dbReference type="Proteomes" id="UP000246744">
    <property type="component" value="Unassembled WGS sequence"/>
</dbReference>
<name>A0A317PW29_9ENTR</name>
<dbReference type="AlphaFoldDB" id="A0A317PW29"/>
<evidence type="ECO:0000313" key="1">
    <source>
        <dbReference type="EMBL" id="PWW06888.1"/>
    </source>
</evidence>
<accession>A0A317PW29</accession>
<proteinExistence type="predicted"/>
<keyword evidence="2" id="KW-1185">Reference proteome</keyword>
<dbReference type="EMBL" id="QGTS01000009">
    <property type="protein sequence ID" value="PWW06888.1"/>
    <property type="molecule type" value="Genomic_DNA"/>
</dbReference>
<sequence length="88" mass="9726">MSSLHPEGENVSRLCAGSTAYVFKIYTDAFIRKVKYLLRMQCSVPGECGVGEYSAGYVQKGGRQRLKHACIRRTGGVWLQNNGLDKGL</sequence>
<evidence type="ECO:0000313" key="2">
    <source>
        <dbReference type="Proteomes" id="UP000246744"/>
    </source>
</evidence>
<reference evidence="1 2" key="1">
    <citation type="submission" date="2018-05" db="EMBL/GenBank/DDBJ databases">
        <title>Genomic Encyclopedia of Type Strains, Phase IV (KMG-IV): sequencing the most valuable type-strain genomes for metagenomic binning, comparative biology and taxonomic classification.</title>
        <authorList>
            <person name="Goeker M."/>
        </authorList>
    </citation>
    <scope>NUCLEOTIDE SEQUENCE [LARGE SCALE GENOMIC DNA]</scope>
    <source>
        <strain evidence="1 2">DSM 19579</strain>
    </source>
</reference>